<dbReference type="EMBL" id="MKVH01000021">
    <property type="protein sequence ID" value="OJX57680.1"/>
    <property type="molecule type" value="Genomic_DNA"/>
</dbReference>
<evidence type="ECO:0000256" key="1">
    <source>
        <dbReference type="SAM" id="Coils"/>
    </source>
</evidence>
<dbReference type="AlphaFoldDB" id="A0A1M3KZ74"/>
<comment type="caution">
    <text evidence="3">The sequence shown here is derived from an EMBL/GenBank/DDBJ whole genome shotgun (WGS) entry which is preliminary data.</text>
</comment>
<name>A0A1M3KZ74_9BACT</name>
<sequence>MAKNVRDVRISKQKQYLFGPIARGAEQADIDPGELVQFLTVSESGINYPREHDGTHFTEMGIATFAEYLNRNPEGLRPGRRFFFYEQTADGYRLVHTGTMKPPKDARSVLGDEKPHADQEPVQASGQQPQIVVHIPEDHRRPTAPRVSLEEIIDQMRDDVRSLRAENATMVGRMSELHTKIIEADQKRLVAENELVLARERHERDIEALRTEHARAIETQNALHAKDLEILGGKAIEEARIALKDESLQDDDESTFERLMDFVAPFIQPAGELAKTWLETKLHEKRVRQHLPATPVTNGPAPATNHVHESGQPAASAAAAAPQATQYPIVQDPMMMFQHVQA</sequence>
<evidence type="ECO:0000313" key="4">
    <source>
        <dbReference type="Proteomes" id="UP000184233"/>
    </source>
</evidence>
<feature type="coiled-coil region" evidence="1">
    <location>
        <begin position="192"/>
        <end position="219"/>
    </location>
</feature>
<evidence type="ECO:0000256" key="2">
    <source>
        <dbReference type="SAM" id="MobiDB-lite"/>
    </source>
</evidence>
<dbReference type="STRING" id="1895771.BGO89_06830"/>
<gene>
    <name evidence="3" type="ORF">BGO89_06830</name>
</gene>
<reference evidence="3 4" key="1">
    <citation type="submission" date="2016-09" db="EMBL/GenBank/DDBJ databases">
        <title>Genome-resolved meta-omics ties microbial dynamics to process performance in biotechnology for thiocyanate degradation.</title>
        <authorList>
            <person name="Kantor R.S."/>
            <person name="Huddy R.J."/>
            <person name="Iyer R."/>
            <person name="Thomas B.C."/>
            <person name="Brown C.T."/>
            <person name="Anantharaman K."/>
            <person name="Tringe S."/>
            <person name="Hettich R.L."/>
            <person name="Harrison S.T."/>
            <person name="Banfield J.F."/>
        </authorList>
    </citation>
    <scope>NUCLEOTIDE SEQUENCE [LARGE SCALE GENOMIC DNA]</scope>
    <source>
        <strain evidence="3">59-99</strain>
    </source>
</reference>
<evidence type="ECO:0000313" key="3">
    <source>
        <dbReference type="EMBL" id="OJX57680.1"/>
    </source>
</evidence>
<organism evidence="3 4">
    <name type="scientific">Candidatus Kapaibacterium thiocyanatum</name>
    <dbReference type="NCBI Taxonomy" id="1895771"/>
    <lineage>
        <taxon>Bacteria</taxon>
        <taxon>Pseudomonadati</taxon>
        <taxon>Candidatus Kapaibacteriota</taxon>
        <taxon>Candidatus Kapaibacteriia</taxon>
        <taxon>Candidatus Kapaibacteriales</taxon>
        <taxon>Candidatus Kapaibacteriaceae</taxon>
        <taxon>Candidatus Kapaibacterium</taxon>
    </lineage>
</organism>
<proteinExistence type="predicted"/>
<keyword evidence="1" id="KW-0175">Coiled coil</keyword>
<feature type="region of interest" description="Disordered" evidence="2">
    <location>
        <begin position="98"/>
        <end position="128"/>
    </location>
</feature>
<dbReference type="Proteomes" id="UP000184233">
    <property type="component" value="Unassembled WGS sequence"/>
</dbReference>
<protein>
    <submittedName>
        <fullName evidence="3">Uncharacterized protein</fullName>
    </submittedName>
</protein>
<feature type="compositionally biased region" description="Basic and acidic residues" evidence="2">
    <location>
        <begin position="102"/>
        <end position="119"/>
    </location>
</feature>
<accession>A0A1M3KZ74</accession>